<proteinExistence type="predicted"/>
<keyword evidence="2" id="KW-1185">Reference proteome</keyword>
<dbReference type="Proteomes" id="UP000054549">
    <property type="component" value="Unassembled WGS sequence"/>
</dbReference>
<evidence type="ECO:0000313" key="2">
    <source>
        <dbReference type="Proteomes" id="UP000054549"/>
    </source>
</evidence>
<dbReference type="AlphaFoldDB" id="A0A0C2T5N6"/>
<dbReference type="InParanoid" id="A0A0C2T5N6"/>
<reference evidence="1 2" key="1">
    <citation type="submission" date="2014-04" db="EMBL/GenBank/DDBJ databases">
        <title>Evolutionary Origins and Diversification of the Mycorrhizal Mutualists.</title>
        <authorList>
            <consortium name="DOE Joint Genome Institute"/>
            <consortium name="Mycorrhizal Genomics Consortium"/>
            <person name="Kohler A."/>
            <person name="Kuo A."/>
            <person name="Nagy L.G."/>
            <person name="Floudas D."/>
            <person name="Copeland A."/>
            <person name="Barry K.W."/>
            <person name="Cichocki N."/>
            <person name="Veneault-Fourrey C."/>
            <person name="LaButti K."/>
            <person name="Lindquist E.A."/>
            <person name="Lipzen A."/>
            <person name="Lundell T."/>
            <person name="Morin E."/>
            <person name="Murat C."/>
            <person name="Riley R."/>
            <person name="Ohm R."/>
            <person name="Sun H."/>
            <person name="Tunlid A."/>
            <person name="Henrissat B."/>
            <person name="Grigoriev I.V."/>
            <person name="Hibbett D.S."/>
            <person name="Martin F."/>
        </authorList>
    </citation>
    <scope>NUCLEOTIDE SEQUENCE [LARGE SCALE GENOMIC DNA]</scope>
    <source>
        <strain evidence="1 2">Koide BX008</strain>
    </source>
</reference>
<name>A0A0C2T5N6_AMAMK</name>
<dbReference type="HOGENOM" id="CLU_1916530_0_0_1"/>
<gene>
    <name evidence="1" type="ORF">M378DRAFT_206790</name>
</gene>
<sequence>MAAKTLTRLENSSCLLTSIHAEGTFGLRLSVEDSYTYSHAANQYGQQSIPTKSITICLVKVNCTAEASESYRVMWRPGTYRRESSNNICKGFKKLVGSHGSLIRTVRIDEWAWLLAEARGLPIGNGADKKER</sequence>
<accession>A0A0C2T5N6</accession>
<protein>
    <submittedName>
        <fullName evidence="1">Uncharacterized protein</fullName>
    </submittedName>
</protein>
<evidence type="ECO:0000313" key="1">
    <source>
        <dbReference type="EMBL" id="KIL71240.1"/>
    </source>
</evidence>
<dbReference type="EMBL" id="KN818222">
    <property type="protein sequence ID" value="KIL71240.1"/>
    <property type="molecule type" value="Genomic_DNA"/>
</dbReference>
<organism evidence="1 2">
    <name type="scientific">Amanita muscaria (strain Koide BX008)</name>
    <dbReference type="NCBI Taxonomy" id="946122"/>
    <lineage>
        <taxon>Eukaryota</taxon>
        <taxon>Fungi</taxon>
        <taxon>Dikarya</taxon>
        <taxon>Basidiomycota</taxon>
        <taxon>Agaricomycotina</taxon>
        <taxon>Agaricomycetes</taxon>
        <taxon>Agaricomycetidae</taxon>
        <taxon>Agaricales</taxon>
        <taxon>Pluteineae</taxon>
        <taxon>Amanitaceae</taxon>
        <taxon>Amanita</taxon>
    </lineage>
</organism>